<evidence type="ECO:0000313" key="6">
    <source>
        <dbReference type="Proteomes" id="UP000193986"/>
    </source>
</evidence>
<feature type="compositionally biased region" description="Basic and acidic residues" evidence="3">
    <location>
        <begin position="11"/>
        <end position="24"/>
    </location>
</feature>
<sequence length="597" mass="66899">MSTSSLSPIKPDVKELSDAPHDSETIQDSKPNPIELAAPNGKHVGLEDTAIQPETSTKRIKVKPLGIPSSPIDMTKPVVSAVQNASVPSDDWQTAYVWAFISKFHQRSKIPKLECYDDYERSLVEPVPNRPDDTLEGILICFLNNLKPGIRNLDCENVQAKLSEYISDMLAQSTEFTVWDHEWAHNEEARGSCCTSNPDRLYLGRLLHGGETVEDRVEKNPIRRMQKENKGLFELDWQERVKLLRQLVDWQLTACPAIRSVIDNEWKFAPKLKKDPVSIDYSVHTEPLGQDRLKNRIWALDDSGRLYRSGNPFKRPCHLVLMSRNLAELRTYTEQCQAHGASKPPRAKGSGSKGRMTAAEEREYKKTIARIKSEKELGEKLEELIPAVEKEEARVLRQKRKSAERARFAQTVEERSTRTRRPTKQVDYTYDDGDDFVSIFSFQTRTGETSYEEQQSRRPVIPGERQSARVRGLDTVDHSDAGSTGTHSNGAGGGGASIDVNGASGEGGRKKRMKGYAWVEEVVPWERLSEEEKLRLRAPGGENGVPNGDEVPAAKFEQGSDETRMGTSEAEEVEPIEVDDPADTAGTSEGQSIEVDE</sequence>
<dbReference type="PANTHER" id="PTHR42107:SF1">
    <property type="entry name" value="WHIM1 DOMAIN-CONTAINING PROTEIN"/>
    <property type="match status" value="1"/>
</dbReference>
<feature type="region of interest" description="Disordered" evidence="3">
    <location>
        <begin position="407"/>
        <end position="428"/>
    </location>
</feature>
<dbReference type="Proteomes" id="UP000193986">
    <property type="component" value="Unassembled WGS sequence"/>
</dbReference>
<dbReference type="EMBL" id="MCFC01000052">
    <property type="protein sequence ID" value="ORY25948.1"/>
    <property type="molecule type" value="Genomic_DNA"/>
</dbReference>
<feature type="region of interest" description="Disordered" evidence="3">
    <location>
        <begin position="1"/>
        <end position="42"/>
    </location>
</feature>
<evidence type="ECO:0000256" key="3">
    <source>
        <dbReference type="SAM" id="MobiDB-lite"/>
    </source>
</evidence>
<feature type="compositionally biased region" description="Basic and acidic residues" evidence="3">
    <location>
        <begin position="471"/>
        <end position="480"/>
    </location>
</feature>
<dbReference type="GO" id="GO:0005634">
    <property type="term" value="C:nucleus"/>
    <property type="evidence" value="ECO:0007669"/>
    <property type="project" value="UniProtKB-SubCell"/>
</dbReference>
<feature type="compositionally biased region" description="Basic and acidic residues" evidence="3">
    <location>
        <begin position="407"/>
        <end position="417"/>
    </location>
</feature>
<dbReference type="OrthoDB" id="205403at2759"/>
<accession>A0A1Y2ATP0</accession>
<dbReference type="STRING" id="71784.A0A1Y2ATP0"/>
<dbReference type="InParanoid" id="A0A1Y2ATP0"/>
<evidence type="ECO:0000256" key="1">
    <source>
        <dbReference type="ARBA" id="ARBA00004123"/>
    </source>
</evidence>
<reference evidence="5 6" key="1">
    <citation type="submission" date="2016-07" db="EMBL/GenBank/DDBJ databases">
        <title>Pervasive Adenine N6-methylation of Active Genes in Fungi.</title>
        <authorList>
            <consortium name="DOE Joint Genome Institute"/>
            <person name="Mondo S.J."/>
            <person name="Dannebaum R.O."/>
            <person name="Kuo R.C."/>
            <person name="Labutti K."/>
            <person name="Haridas S."/>
            <person name="Kuo A."/>
            <person name="Salamov A."/>
            <person name="Ahrendt S.R."/>
            <person name="Lipzen A."/>
            <person name="Sullivan W."/>
            <person name="Andreopoulos W.B."/>
            <person name="Clum A."/>
            <person name="Lindquist E."/>
            <person name="Daum C."/>
            <person name="Ramamoorthy G.K."/>
            <person name="Gryganskyi A."/>
            <person name="Culley D."/>
            <person name="Magnuson J.K."/>
            <person name="James T.Y."/>
            <person name="O'Malley M.A."/>
            <person name="Stajich J.E."/>
            <person name="Spatafora J.W."/>
            <person name="Visel A."/>
            <person name="Grigoriev I.V."/>
        </authorList>
    </citation>
    <scope>NUCLEOTIDE SEQUENCE [LARGE SCALE GENOMIC DNA]</scope>
    <source>
        <strain evidence="5 6">68-887.2</strain>
    </source>
</reference>
<gene>
    <name evidence="5" type="ORF">BCR39DRAFT_498733</name>
</gene>
<name>A0A1Y2ATP0_9TREE</name>
<protein>
    <recommendedName>
        <fullName evidence="4">WHIM1 domain-containing protein</fullName>
    </recommendedName>
</protein>
<evidence type="ECO:0000313" key="5">
    <source>
        <dbReference type="EMBL" id="ORY25948.1"/>
    </source>
</evidence>
<dbReference type="AlphaFoldDB" id="A0A1Y2ATP0"/>
<feature type="region of interest" description="Disordered" evidence="3">
    <location>
        <begin position="445"/>
        <end position="513"/>
    </location>
</feature>
<feature type="region of interest" description="Disordered" evidence="3">
    <location>
        <begin position="534"/>
        <end position="597"/>
    </location>
</feature>
<organism evidence="5 6">
    <name type="scientific">Naematelia encephala</name>
    <dbReference type="NCBI Taxonomy" id="71784"/>
    <lineage>
        <taxon>Eukaryota</taxon>
        <taxon>Fungi</taxon>
        <taxon>Dikarya</taxon>
        <taxon>Basidiomycota</taxon>
        <taxon>Agaricomycotina</taxon>
        <taxon>Tremellomycetes</taxon>
        <taxon>Tremellales</taxon>
        <taxon>Naemateliaceae</taxon>
        <taxon>Naematelia</taxon>
    </lineage>
</organism>
<feature type="region of interest" description="Disordered" evidence="3">
    <location>
        <begin position="336"/>
        <end position="361"/>
    </location>
</feature>
<comment type="caution">
    <text evidence="5">The sequence shown here is derived from an EMBL/GenBank/DDBJ whole genome shotgun (WGS) entry which is preliminary data.</text>
</comment>
<dbReference type="PANTHER" id="PTHR42107">
    <property type="entry name" value="YALI0D24453P"/>
    <property type="match status" value="1"/>
</dbReference>
<feature type="compositionally biased region" description="Acidic residues" evidence="3">
    <location>
        <begin position="569"/>
        <end position="582"/>
    </location>
</feature>
<comment type="subcellular location">
    <subcellularLocation>
        <location evidence="1">Nucleus</location>
    </subcellularLocation>
</comment>
<dbReference type="Pfam" id="PF15612">
    <property type="entry name" value="WHIM1"/>
    <property type="match status" value="1"/>
</dbReference>
<feature type="domain" description="WHIM1" evidence="4">
    <location>
        <begin position="229"/>
        <end position="263"/>
    </location>
</feature>
<evidence type="ECO:0000259" key="4">
    <source>
        <dbReference type="Pfam" id="PF15612"/>
    </source>
</evidence>
<proteinExistence type="predicted"/>
<keyword evidence="2" id="KW-0539">Nucleus</keyword>
<dbReference type="InterPro" id="IPR028942">
    <property type="entry name" value="WHIM1_dom"/>
</dbReference>
<keyword evidence="6" id="KW-1185">Reference proteome</keyword>
<evidence type="ECO:0000256" key="2">
    <source>
        <dbReference type="ARBA" id="ARBA00023242"/>
    </source>
</evidence>